<proteinExistence type="predicted"/>
<comment type="caution">
    <text evidence="2">The sequence shown here is derived from an EMBL/GenBank/DDBJ whole genome shotgun (WGS) entry which is preliminary data.</text>
</comment>
<feature type="region of interest" description="Disordered" evidence="1">
    <location>
        <begin position="48"/>
        <end position="73"/>
    </location>
</feature>
<gene>
    <name evidence="2" type="ORF">B0H65DRAFT_388779</name>
</gene>
<evidence type="ECO:0000313" key="2">
    <source>
        <dbReference type="EMBL" id="KAK3334757.1"/>
    </source>
</evidence>
<reference evidence="2" key="1">
    <citation type="journal article" date="2023" name="Mol. Phylogenet. Evol.">
        <title>Genome-scale phylogeny and comparative genomics of the fungal order Sordariales.</title>
        <authorList>
            <person name="Hensen N."/>
            <person name="Bonometti L."/>
            <person name="Westerberg I."/>
            <person name="Brannstrom I.O."/>
            <person name="Guillou S."/>
            <person name="Cros-Aarteil S."/>
            <person name="Calhoun S."/>
            <person name="Haridas S."/>
            <person name="Kuo A."/>
            <person name="Mondo S."/>
            <person name="Pangilinan J."/>
            <person name="Riley R."/>
            <person name="LaButti K."/>
            <person name="Andreopoulos B."/>
            <person name="Lipzen A."/>
            <person name="Chen C."/>
            <person name="Yan M."/>
            <person name="Daum C."/>
            <person name="Ng V."/>
            <person name="Clum A."/>
            <person name="Steindorff A."/>
            <person name="Ohm R.A."/>
            <person name="Martin F."/>
            <person name="Silar P."/>
            <person name="Natvig D.O."/>
            <person name="Lalanne C."/>
            <person name="Gautier V."/>
            <person name="Ament-Velasquez S.L."/>
            <person name="Kruys A."/>
            <person name="Hutchinson M.I."/>
            <person name="Powell A.J."/>
            <person name="Barry K."/>
            <person name="Miller A.N."/>
            <person name="Grigoriev I.V."/>
            <person name="Debuchy R."/>
            <person name="Gladieux P."/>
            <person name="Hiltunen Thoren M."/>
            <person name="Johannesson H."/>
        </authorList>
    </citation>
    <scope>NUCLEOTIDE SEQUENCE</scope>
    <source>
        <strain evidence="2">CBS 560.94</strain>
    </source>
</reference>
<dbReference type="Proteomes" id="UP001278500">
    <property type="component" value="Unassembled WGS sequence"/>
</dbReference>
<accession>A0AAE0MJH3</accession>
<evidence type="ECO:0008006" key="4">
    <source>
        <dbReference type="Google" id="ProtNLM"/>
    </source>
</evidence>
<name>A0AAE0MJH3_9PEZI</name>
<dbReference type="GeneID" id="87860883"/>
<reference evidence="2" key="2">
    <citation type="submission" date="2023-06" db="EMBL/GenBank/DDBJ databases">
        <authorList>
            <consortium name="Lawrence Berkeley National Laboratory"/>
            <person name="Haridas S."/>
            <person name="Hensen N."/>
            <person name="Bonometti L."/>
            <person name="Westerberg I."/>
            <person name="Brannstrom I.O."/>
            <person name="Guillou S."/>
            <person name="Cros-Aarteil S."/>
            <person name="Calhoun S."/>
            <person name="Kuo A."/>
            <person name="Mondo S."/>
            <person name="Pangilinan J."/>
            <person name="Riley R."/>
            <person name="Labutti K."/>
            <person name="Andreopoulos B."/>
            <person name="Lipzen A."/>
            <person name="Chen C."/>
            <person name="Yanf M."/>
            <person name="Daum C."/>
            <person name="Ng V."/>
            <person name="Clum A."/>
            <person name="Steindorff A."/>
            <person name="Ohm R."/>
            <person name="Martin F."/>
            <person name="Silar P."/>
            <person name="Natvig D."/>
            <person name="Lalanne C."/>
            <person name="Gautier V."/>
            <person name="Ament-Velasquez S.L."/>
            <person name="Kruys A."/>
            <person name="Hutchinson M.I."/>
            <person name="Powell A.J."/>
            <person name="Barry K."/>
            <person name="Miller A.N."/>
            <person name="Grigoriev I.V."/>
            <person name="Debuchy R."/>
            <person name="Gladieux P."/>
            <person name="Thoren M.H."/>
            <person name="Johannesson H."/>
        </authorList>
    </citation>
    <scope>NUCLEOTIDE SEQUENCE</scope>
    <source>
        <strain evidence="2">CBS 560.94</strain>
    </source>
</reference>
<dbReference type="RefSeq" id="XP_062676923.1">
    <property type="nucleotide sequence ID" value="XM_062823729.1"/>
</dbReference>
<dbReference type="AlphaFoldDB" id="A0AAE0MJH3"/>
<evidence type="ECO:0000313" key="3">
    <source>
        <dbReference type="Proteomes" id="UP001278500"/>
    </source>
</evidence>
<evidence type="ECO:0000256" key="1">
    <source>
        <dbReference type="SAM" id="MobiDB-lite"/>
    </source>
</evidence>
<dbReference type="EMBL" id="JAUEPP010000009">
    <property type="protein sequence ID" value="KAK3334757.1"/>
    <property type="molecule type" value="Genomic_DNA"/>
</dbReference>
<keyword evidence="3" id="KW-1185">Reference proteome</keyword>
<sequence length="139" mass="15533">ASRRAADLHKRATDLGLKVDHRKTEALYLPPRGKNAKKIWRNPTRITVDTPLGPVRPQKEMRWLGPGKNGNPVSTNIKSALHELETAASKALRKTMPIWRTVPRQIPFWLAGIAPPEILGRETARTAARLHTLPGNHPL</sequence>
<feature type="non-terminal residue" evidence="2">
    <location>
        <position position="1"/>
    </location>
</feature>
<feature type="non-terminal residue" evidence="2">
    <location>
        <position position="139"/>
    </location>
</feature>
<organism evidence="2 3">
    <name type="scientific">Neurospora tetraspora</name>
    <dbReference type="NCBI Taxonomy" id="94610"/>
    <lineage>
        <taxon>Eukaryota</taxon>
        <taxon>Fungi</taxon>
        <taxon>Dikarya</taxon>
        <taxon>Ascomycota</taxon>
        <taxon>Pezizomycotina</taxon>
        <taxon>Sordariomycetes</taxon>
        <taxon>Sordariomycetidae</taxon>
        <taxon>Sordariales</taxon>
        <taxon>Sordariaceae</taxon>
        <taxon>Neurospora</taxon>
    </lineage>
</organism>
<protein>
    <recommendedName>
        <fullName evidence="4">Reverse transcriptase</fullName>
    </recommendedName>
</protein>